<dbReference type="InterPro" id="IPR004136">
    <property type="entry name" value="NMO"/>
</dbReference>
<evidence type="ECO:0000313" key="12">
    <source>
        <dbReference type="EMBL" id="UVI32901.1"/>
    </source>
</evidence>
<keyword evidence="8" id="KW-0560">Oxidoreductase</keyword>
<keyword evidence="6" id="KW-0285">Flavoprotein</keyword>
<keyword evidence="9 12" id="KW-0503">Monooxygenase</keyword>
<evidence type="ECO:0000256" key="8">
    <source>
        <dbReference type="ARBA" id="ARBA00023002"/>
    </source>
</evidence>
<dbReference type="Pfam" id="PF03060">
    <property type="entry name" value="NMO"/>
    <property type="match status" value="1"/>
</dbReference>
<organism evidence="12 13">
    <name type="scientific">Paenibacillus spongiae</name>
    <dbReference type="NCBI Taxonomy" id="2909671"/>
    <lineage>
        <taxon>Bacteria</taxon>
        <taxon>Bacillati</taxon>
        <taxon>Bacillota</taxon>
        <taxon>Bacilli</taxon>
        <taxon>Bacillales</taxon>
        <taxon>Paenibacillaceae</taxon>
        <taxon>Paenibacillus</taxon>
    </lineage>
</organism>
<evidence type="ECO:0000313" key="13">
    <source>
        <dbReference type="Proteomes" id="UP001057877"/>
    </source>
</evidence>
<accession>A0ABY5SFZ2</accession>
<dbReference type="GO" id="GO:0004497">
    <property type="term" value="F:monooxygenase activity"/>
    <property type="evidence" value="ECO:0007669"/>
    <property type="project" value="UniProtKB-KW"/>
</dbReference>
<evidence type="ECO:0000256" key="11">
    <source>
        <dbReference type="ARBA" id="ARBA00049401"/>
    </source>
</evidence>
<evidence type="ECO:0000256" key="9">
    <source>
        <dbReference type="ARBA" id="ARBA00023033"/>
    </source>
</evidence>
<evidence type="ECO:0000256" key="7">
    <source>
        <dbReference type="ARBA" id="ARBA00022643"/>
    </source>
</evidence>
<comment type="catalytic activity">
    <reaction evidence="11">
        <text>3 propionate 3-nitronate + 3 O2 + H2O = 3 3-oxopropanoate + 2 nitrate + nitrite + H2O2 + 3 H(+)</text>
        <dbReference type="Rhea" id="RHEA:57332"/>
        <dbReference type="ChEBI" id="CHEBI:15377"/>
        <dbReference type="ChEBI" id="CHEBI:15378"/>
        <dbReference type="ChEBI" id="CHEBI:15379"/>
        <dbReference type="ChEBI" id="CHEBI:16240"/>
        <dbReference type="ChEBI" id="CHEBI:16301"/>
        <dbReference type="ChEBI" id="CHEBI:17632"/>
        <dbReference type="ChEBI" id="CHEBI:33190"/>
        <dbReference type="ChEBI" id="CHEBI:136067"/>
    </reaction>
</comment>
<gene>
    <name evidence="12" type="ORF">L1F29_14160</name>
</gene>
<proteinExistence type="inferred from homology"/>
<dbReference type="RefSeq" id="WP_258388952.1">
    <property type="nucleotide sequence ID" value="NZ_CP091430.1"/>
</dbReference>
<evidence type="ECO:0000256" key="1">
    <source>
        <dbReference type="ARBA" id="ARBA00001917"/>
    </source>
</evidence>
<keyword evidence="5" id="KW-0216">Detoxification</keyword>
<keyword evidence="7" id="KW-0288">FMN</keyword>
<protein>
    <recommendedName>
        <fullName evidence="4">Probable nitronate monooxygenase</fullName>
    </recommendedName>
    <alternativeName>
        <fullName evidence="10">Propionate 3-nitronate monooxygenase</fullName>
    </alternativeName>
</protein>
<evidence type="ECO:0000256" key="3">
    <source>
        <dbReference type="ARBA" id="ARBA00009881"/>
    </source>
</evidence>
<name>A0ABY5SFZ2_9BACL</name>
<evidence type="ECO:0000256" key="2">
    <source>
        <dbReference type="ARBA" id="ARBA00003535"/>
    </source>
</evidence>
<dbReference type="InterPro" id="IPR013785">
    <property type="entry name" value="Aldolase_TIM"/>
</dbReference>
<dbReference type="CDD" id="cd04730">
    <property type="entry name" value="NPD_like"/>
    <property type="match status" value="1"/>
</dbReference>
<sequence>MQVHTRLCDVLGISAPVIQAGMAGNITSPSLVAAVSEAGGLGTLGAAYMGKDALRRAIREIKTLTRRPFSVNLLLYNPPEKPFAADPALIEWVNLMRSEVGLTTWDGRIPTDEESLDECFDVLIDEQVPVFSVAFSLPGKYGAAAKSAGMKLIGMATTLDETLALELEGVDAIVAQGGEAGGHRGTFAIKPGSDGEVIGTLPLVSLLCEAMPHIPIIAAGGIMNGRGMAAALLLGADGVQLGTRFLACTESLAHPVYKSSLLNAKETDLTLTRAFSGRPARGIANRMTQSFEERRLDPLPYPLHNQLTREIRAAAGKLSAPGHMSLWAGQGAAQLNRDDESAGDIVRNIVREAKQHLSGERF</sequence>
<evidence type="ECO:0000256" key="5">
    <source>
        <dbReference type="ARBA" id="ARBA00022575"/>
    </source>
</evidence>
<evidence type="ECO:0000256" key="4">
    <source>
        <dbReference type="ARBA" id="ARBA00013457"/>
    </source>
</evidence>
<dbReference type="PANTHER" id="PTHR42747:SF3">
    <property type="entry name" value="NITRONATE MONOOXYGENASE-RELATED"/>
    <property type="match status" value="1"/>
</dbReference>
<dbReference type="EMBL" id="CP091430">
    <property type="protein sequence ID" value="UVI32901.1"/>
    <property type="molecule type" value="Genomic_DNA"/>
</dbReference>
<evidence type="ECO:0000256" key="6">
    <source>
        <dbReference type="ARBA" id="ARBA00022630"/>
    </source>
</evidence>
<dbReference type="SUPFAM" id="SSF51412">
    <property type="entry name" value="Inosine monophosphate dehydrogenase (IMPDH)"/>
    <property type="match status" value="1"/>
</dbReference>
<comment type="similarity">
    <text evidence="3">Belongs to the nitronate monooxygenase family. NMO class I subfamily.</text>
</comment>
<comment type="cofactor">
    <cofactor evidence="1">
        <name>FMN</name>
        <dbReference type="ChEBI" id="CHEBI:58210"/>
    </cofactor>
</comment>
<keyword evidence="13" id="KW-1185">Reference proteome</keyword>
<comment type="function">
    <text evidence="2">Nitronate monooxygenase that uses molecular oxygen to catalyze the oxidative denitrification of alkyl nitronates. Acts on propionate 3-nitronate (P3N), the presumed physiological substrate. Probably functions in the detoxification of P3N, a metabolic poison produced by plants and fungi as a defense mechanism.</text>
</comment>
<dbReference type="PANTHER" id="PTHR42747">
    <property type="entry name" value="NITRONATE MONOOXYGENASE-RELATED"/>
    <property type="match status" value="1"/>
</dbReference>
<dbReference type="Gene3D" id="3.20.20.70">
    <property type="entry name" value="Aldolase class I"/>
    <property type="match status" value="1"/>
</dbReference>
<dbReference type="Proteomes" id="UP001057877">
    <property type="component" value="Chromosome"/>
</dbReference>
<reference evidence="12" key="1">
    <citation type="submission" date="2022-01" db="EMBL/GenBank/DDBJ databases">
        <title>Paenibacillus spongiae sp. nov., isolated from marine sponge.</title>
        <authorList>
            <person name="Li Z."/>
            <person name="Zhang M."/>
        </authorList>
    </citation>
    <scope>NUCLEOTIDE SEQUENCE</scope>
    <source>
        <strain evidence="12">PHS-Z3</strain>
    </source>
</reference>
<evidence type="ECO:0000256" key="10">
    <source>
        <dbReference type="ARBA" id="ARBA00031155"/>
    </source>
</evidence>